<feature type="domain" description="O-GlcNAc transferase C-terminal" evidence="6">
    <location>
        <begin position="8"/>
        <end position="98"/>
    </location>
</feature>
<evidence type="ECO:0000313" key="7">
    <source>
        <dbReference type="EMBL" id="MCS4558741.1"/>
    </source>
</evidence>
<gene>
    <name evidence="7" type="ORF">L9G74_20170</name>
</gene>
<sequence>FTMPLLKAYDRSRFEVYCYSYKQGQADLAQQAMAGLVDAFRWRPDISDHDAAQMIADDQLDILIELGGSTYMNKLEVMAYKPAPLQASWLGYAHSAGPST</sequence>
<dbReference type="InterPro" id="IPR029489">
    <property type="entry name" value="OGT/SEC/SPY_C"/>
</dbReference>
<keyword evidence="4" id="KW-0677">Repeat</keyword>
<evidence type="ECO:0000256" key="3">
    <source>
        <dbReference type="ARBA" id="ARBA00022679"/>
    </source>
</evidence>
<dbReference type="InterPro" id="IPR051939">
    <property type="entry name" value="Glycosyltr_41/O-GlcNAc_trsf"/>
</dbReference>
<dbReference type="Gene3D" id="3.40.50.11380">
    <property type="match status" value="1"/>
</dbReference>
<evidence type="ECO:0000256" key="4">
    <source>
        <dbReference type="ARBA" id="ARBA00022737"/>
    </source>
</evidence>
<dbReference type="RefSeq" id="WP_238898555.1">
    <property type="nucleotide sequence ID" value="NZ_JAKOGG010000126.1"/>
</dbReference>
<keyword evidence="5" id="KW-0802">TPR repeat</keyword>
<accession>A0ABT2FRN8</accession>
<evidence type="ECO:0000256" key="5">
    <source>
        <dbReference type="ARBA" id="ARBA00022803"/>
    </source>
</evidence>
<reference evidence="8" key="1">
    <citation type="submission" date="2023-07" db="EMBL/GenBank/DDBJ databases">
        <title>Shewanella mangrovi sp. nov., an acetaldehyde- degrading bacterium isolated from mangrove sediment.</title>
        <authorList>
            <person name="Liu Y."/>
        </authorList>
    </citation>
    <scope>NUCLEOTIDE SEQUENCE [LARGE SCALE GENOMIC DNA]</scope>
    <source>
        <strain evidence="8">C32</strain>
    </source>
</reference>
<dbReference type="PANTHER" id="PTHR44835:SF1">
    <property type="entry name" value="PROTEIN O-GLCNAC TRANSFERASE"/>
    <property type="match status" value="1"/>
</dbReference>
<proteinExistence type="predicted"/>
<dbReference type="Pfam" id="PF13844">
    <property type="entry name" value="Glyco_transf_41"/>
    <property type="match status" value="1"/>
</dbReference>
<dbReference type="PANTHER" id="PTHR44835">
    <property type="entry name" value="UDP-N-ACETYLGLUCOSAMINE--PEPTIDE N-ACETYLGLUCOSAMINYLTRANSFERASE SPINDLY-RELATED"/>
    <property type="match status" value="1"/>
</dbReference>
<organism evidence="7 8">
    <name type="scientific">Shewanella electrica</name>
    <dbReference type="NCBI Taxonomy" id="515560"/>
    <lineage>
        <taxon>Bacteria</taxon>
        <taxon>Pseudomonadati</taxon>
        <taxon>Pseudomonadota</taxon>
        <taxon>Gammaproteobacteria</taxon>
        <taxon>Alteromonadales</taxon>
        <taxon>Shewanellaceae</taxon>
        <taxon>Shewanella</taxon>
    </lineage>
</organism>
<evidence type="ECO:0000259" key="6">
    <source>
        <dbReference type="Pfam" id="PF13844"/>
    </source>
</evidence>
<comment type="pathway">
    <text evidence="1">Protein modification; protein glycosylation.</text>
</comment>
<name>A0ABT2FRN8_9GAMM</name>
<protein>
    <recommendedName>
        <fullName evidence="6">O-GlcNAc transferase C-terminal domain-containing protein</fullName>
    </recommendedName>
</protein>
<keyword evidence="8" id="KW-1185">Reference proteome</keyword>
<evidence type="ECO:0000256" key="1">
    <source>
        <dbReference type="ARBA" id="ARBA00004922"/>
    </source>
</evidence>
<evidence type="ECO:0000256" key="2">
    <source>
        <dbReference type="ARBA" id="ARBA00022676"/>
    </source>
</evidence>
<comment type="caution">
    <text evidence="7">The sequence shown here is derived from an EMBL/GenBank/DDBJ whole genome shotgun (WGS) entry which is preliminary data.</text>
</comment>
<keyword evidence="2" id="KW-0328">Glycosyltransferase</keyword>
<keyword evidence="3" id="KW-0808">Transferase</keyword>
<dbReference type="Proteomes" id="UP001201549">
    <property type="component" value="Unassembled WGS sequence"/>
</dbReference>
<feature type="non-terminal residue" evidence="7">
    <location>
        <position position="100"/>
    </location>
</feature>
<dbReference type="EMBL" id="JAKOGG010000126">
    <property type="protein sequence ID" value="MCS4558741.1"/>
    <property type="molecule type" value="Genomic_DNA"/>
</dbReference>
<evidence type="ECO:0000313" key="8">
    <source>
        <dbReference type="Proteomes" id="UP001201549"/>
    </source>
</evidence>
<feature type="non-terminal residue" evidence="7">
    <location>
        <position position="1"/>
    </location>
</feature>